<dbReference type="RefSeq" id="WP_062125769.1">
    <property type="nucleotide sequence ID" value="NZ_LRBG01000004.1"/>
</dbReference>
<reference evidence="1 2" key="1">
    <citation type="journal article" date="2015" name="Int. J. Syst. Evol. Microbiol.">
        <title>Burkholderia monticola sp. nov., isolated from mountain soil.</title>
        <authorList>
            <person name="Baek I."/>
            <person name="Seo B."/>
            <person name="Lee I."/>
            <person name="Yi H."/>
            <person name="Chun J."/>
        </authorList>
    </citation>
    <scope>NUCLEOTIDE SEQUENCE [LARGE SCALE GENOMIC DNA]</scope>
    <source>
        <strain evidence="1 2">JC2948</strain>
    </source>
</reference>
<proteinExistence type="predicted"/>
<accession>A0A149PYK2</accession>
<gene>
    <name evidence="1" type="ORF">CI15_07655</name>
</gene>
<dbReference type="EMBL" id="LRBG01000004">
    <property type="protein sequence ID" value="KXU90036.1"/>
    <property type="molecule type" value="Genomic_DNA"/>
</dbReference>
<dbReference type="AlphaFoldDB" id="A0A149PYK2"/>
<evidence type="ECO:0000313" key="1">
    <source>
        <dbReference type="EMBL" id="KXU90036.1"/>
    </source>
</evidence>
<dbReference type="Proteomes" id="UP000075613">
    <property type="component" value="Unassembled WGS sequence"/>
</dbReference>
<organism evidence="1 2">
    <name type="scientific">Paraburkholderia monticola</name>
    <dbReference type="NCBI Taxonomy" id="1399968"/>
    <lineage>
        <taxon>Bacteria</taxon>
        <taxon>Pseudomonadati</taxon>
        <taxon>Pseudomonadota</taxon>
        <taxon>Betaproteobacteria</taxon>
        <taxon>Burkholderiales</taxon>
        <taxon>Burkholderiaceae</taxon>
        <taxon>Paraburkholderia</taxon>
    </lineage>
</organism>
<sequence>MAIAKREYAQSEAGKAALKAYRQTHREALNARRRAYYQRQKAKLAAAEKAAIAIDCNPGE</sequence>
<comment type="caution">
    <text evidence="1">The sequence shown here is derived from an EMBL/GenBank/DDBJ whole genome shotgun (WGS) entry which is preliminary data.</text>
</comment>
<protein>
    <submittedName>
        <fullName evidence="1">Uncharacterized protein</fullName>
    </submittedName>
</protein>
<evidence type="ECO:0000313" key="2">
    <source>
        <dbReference type="Proteomes" id="UP000075613"/>
    </source>
</evidence>
<keyword evidence="2" id="KW-1185">Reference proteome</keyword>
<name>A0A149PYK2_9BURK</name>
<dbReference type="STRING" id="1399968.CI15_07655"/>